<evidence type="ECO:0000313" key="1">
    <source>
        <dbReference type="EMBL" id="MDR9891644.1"/>
    </source>
</evidence>
<proteinExistence type="predicted"/>
<dbReference type="AlphaFoldDB" id="A0AAE4DQG2"/>
<sequence length="63" mass="6957">MGRKTRKKCQASVQQTFCVSEELKKNLKGLGMFFLSCVANEAFTAIIHSDTVAFILASIKGFL</sequence>
<dbReference type="RefSeq" id="WP_058608446.1">
    <property type="nucleotide sequence ID" value="NZ_JAQGEC010000014.1"/>
</dbReference>
<accession>A0AAE4DQG2</accession>
<dbReference type="EMBL" id="JAQGEC010000014">
    <property type="protein sequence ID" value="MDR9891644.1"/>
    <property type="molecule type" value="Genomic_DNA"/>
</dbReference>
<protein>
    <submittedName>
        <fullName evidence="1">Uncharacterized protein</fullName>
    </submittedName>
</protein>
<organism evidence="1 2">
    <name type="scientific">Pseudenterobacter timonensis</name>
    <dbReference type="NCBI Taxonomy" id="1755099"/>
    <lineage>
        <taxon>Bacteria</taxon>
        <taxon>Pseudomonadati</taxon>
        <taxon>Pseudomonadota</taxon>
        <taxon>Gammaproteobacteria</taxon>
        <taxon>Enterobacterales</taxon>
        <taxon>Enterobacteriaceae</taxon>
        <taxon>Pseudenterobacter</taxon>
    </lineage>
</organism>
<evidence type="ECO:0000313" key="2">
    <source>
        <dbReference type="Proteomes" id="UP001248822"/>
    </source>
</evidence>
<name>A0AAE4DQG2_9ENTR</name>
<reference evidence="1" key="1">
    <citation type="submission" date="2022-12" db="EMBL/GenBank/DDBJ databases">
        <title>NDM-1 containing novel ST 2018 Pseudenterobacter timonensis.</title>
        <authorList>
            <person name="Halder G."/>
            <person name="Mandal S."/>
            <person name="Dutta S."/>
        </authorList>
    </citation>
    <scope>NUCLEOTIDE SEQUENCE</scope>
    <source>
        <strain evidence="1">CNCI147</strain>
    </source>
</reference>
<gene>
    <name evidence="1" type="ORF">O7047_15590</name>
</gene>
<comment type="caution">
    <text evidence="1">The sequence shown here is derived from an EMBL/GenBank/DDBJ whole genome shotgun (WGS) entry which is preliminary data.</text>
</comment>
<dbReference type="Proteomes" id="UP001248822">
    <property type="component" value="Unassembled WGS sequence"/>
</dbReference>